<dbReference type="InterPro" id="IPR020839">
    <property type="entry name" value="SCD"/>
</dbReference>
<feature type="compositionally biased region" description="Acidic residues" evidence="1">
    <location>
        <begin position="1081"/>
        <end position="1093"/>
    </location>
</feature>
<feature type="region of interest" description="Disordered" evidence="1">
    <location>
        <begin position="947"/>
        <end position="971"/>
    </location>
</feature>
<dbReference type="OrthoDB" id="498590at2759"/>
<dbReference type="GO" id="GO:0008278">
    <property type="term" value="C:cohesin complex"/>
    <property type="evidence" value="ECO:0007669"/>
    <property type="project" value="TreeGrafter"/>
</dbReference>
<accession>A0A9W4TT93</accession>
<feature type="compositionally biased region" description="Acidic residues" evidence="1">
    <location>
        <begin position="29"/>
        <end position="42"/>
    </location>
</feature>
<feature type="domain" description="SCD" evidence="2">
    <location>
        <begin position="305"/>
        <end position="392"/>
    </location>
</feature>
<dbReference type="Pfam" id="PF21581">
    <property type="entry name" value="SCD"/>
    <property type="match status" value="1"/>
</dbReference>
<dbReference type="InterPro" id="IPR039662">
    <property type="entry name" value="Cohesin_Scc3/SA"/>
</dbReference>
<dbReference type="EMBL" id="CANTUO010000001">
    <property type="protein sequence ID" value="CAI5757240.1"/>
    <property type="molecule type" value="Genomic_DNA"/>
</dbReference>
<dbReference type="Pfam" id="PF08514">
    <property type="entry name" value="STAG"/>
    <property type="match status" value="1"/>
</dbReference>
<proteinExistence type="predicted"/>
<protein>
    <recommendedName>
        <fullName evidence="2">SCD domain-containing protein</fullName>
    </recommendedName>
</protein>
<feature type="region of interest" description="Disordered" evidence="1">
    <location>
        <begin position="1039"/>
        <end position="1142"/>
    </location>
</feature>
<feature type="compositionally biased region" description="Basic residues" evidence="1">
    <location>
        <begin position="1"/>
        <end position="10"/>
    </location>
</feature>
<feature type="compositionally biased region" description="Polar residues" evidence="1">
    <location>
        <begin position="1120"/>
        <end position="1142"/>
    </location>
</feature>
<feature type="compositionally biased region" description="Basic and acidic residues" evidence="1">
    <location>
        <begin position="14"/>
        <end position="28"/>
    </location>
</feature>
<dbReference type="PANTHER" id="PTHR11199:SF0">
    <property type="entry name" value="LD34181P-RELATED"/>
    <property type="match status" value="1"/>
</dbReference>
<dbReference type="AlphaFoldDB" id="A0A9W4TT93"/>
<feature type="compositionally biased region" description="Acidic residues" evidence="1">
    <location>
        <begin position="948"/>
        <end position="958"/>
    </location>
</feature>
<dbReference type="InterPro" id="IPR013721">
    <property type="entry name" value="STAG"/>
</dbReference>
<evidence type="ECO:0000313" key="4">
    <source>
        <dbReference type="Proteomes" id="UP001152885"/>
    </source>
</evidence>
<sequence>MVRRSTRTKSKPVQYKETDSSEDERSGSEIEEEEEKEKEEEEYTYKSSRSNKRSRKPSNYNKQSKRLKQNNGKSVKAIRQMEDNMEENYLFEALMNTETNISDLALDWLESYEEEVADSQQNEAITNLINLILRSCGSLHLFQPHDLINLESCDETTEEITIAFGQQTSHKWPYKALPTFKKNVAIFFTNIIELSHEKGLLYNEDKQELSSDLMSYILTWISCLTTTTIRSLRYTSVEILMLIQIELCRIIKTVSANLERTENQLNRLKDTTKAKYKSLNETSKTYKHEIDTITDYFQDITKTVIDNRYKDVDPQIRLTCLKDLNESMIIFPQFFCQGVYLRYFGWSLTDSISQVRVENSKVLLRLYKSFKNEVPLGLQQFSEKYKSQFVKMSQIDSDLQVKLNCFGILNELLKRGFLDEEESKGIIQAYPFDKNIKLQIECSKFIELYNNEEFENVKDKYDTILIYKNDQNLSFILKMKLLINSCKSVEEGKPLSDMFVHIASEYNKNWELLVDYFLLDVSSLKFNDENDEDIENEEITNFQNYIELQLQDKIILLQFINGYFKYILNNKKITQEIVTNQLTKLIEHLPRLGSECLKEKKLFISFLNLWTELTVYQKDSIFNLFNKLDKIEQYEDITKNIFKYFKESNLSNEFNEYFIKVFEPSKNVLTTNCKSFAQTSLQELVEEINQIILDEDNEETESYSEIEMNEQKTIIQKINKVSPLILKLKQIGDFINITNLTNISDLIDNLTFKIFKKLHFSLILSNWKQNFLAQTESFENNLSNLFDFILTILSWKFEKLMEVQNEKEQKSIAIDLQFDNFVDLINEIIKLIYDCQKDKEMIQIKTILILKYIEFISSFKFFYVKYQNNNEFENFKQFFQSNIQLILIKRDLQFEILELFLIKENQLGHELNVELDRNDDEGVNYDDYIKRNEHRDDSNINAIRESSLFDDDDDDNETQQETQQETQTETQKIQEQIKENRKRERIWKYEKELALLTLKIISLFNLGLVQEDIWQRLELNSGKLGDVYKQIINQQQKKIESMKEHSGNADNNMEDLNLDEEGGRTDPIEENVGKNTSPVANEEDNNDNVDDSESLQADHNVDGHDNTTNQPEDIIEHNESNVNEDISNSNDANNVLTNPVST</sequence>
<evidence type="ECO:0000259" key="2">
    <source>
        <dbReference type="PROSITE" id="PS51425"/>
    </source>
</evidence>
<feature type="region of interest" description="Disordered" evidence="1">
    <location>
        <begin position="1"/>
        <end position="75"/>
    </location>
</feature>
<evidence type="ECO:0000313" key="3">
    <source>
        <dbReference type="EMBL" id="CAI5757240.1"/>
    </source>
</evidence>
<keyword evidence="4" id="KW-1185">Reference proteome</keyword>
<dbReference type="GO" id="GO:0000785">
    <property type="term" value="C:chromatin"/>
    <property type="evidence" value="ECO:0007669"/>
    <property type="project" value="TreeGrafter"/>
</dbReference>
<name>A0A9W4TT93_9ASCO</name>
<gene>
    <name evidence="3" type="ORF">CANVERA_P1757</name>
</gene>
<reference evidence="3" key="1">
    <citation type="submission" date="2022-12" db="EMBL/GenBank/DDBJ databases">
        <authorList>
            <person name="Brejova B."/>
        </authorList>
    </citation>
    <scope>NUCLEOTIDE SEQUENCE</scope>
</reference>
<comment type="caution">
    <text evidence="3">The sequence shown here is derived from an EMBL/GenBank/DDBJ whole genome shotgun (WGS) entry which is preliminary data.</text>
</comment>
<dbReference type="PANTHER" id="PTHR11199">
    <property type="entry name" value="STROMAL ANTIGEN"/>
    <property type="match status" value="1"/>
</dbReference>
<evidence type="ECO:0000256" key="1">
    <source>
        <dbReference type="SAM" id="MobiDB-lite"/>
    </source>
</evidence>
<organism evidence="3 4">
    <name type="scientific">Candida verbasci</name>
    <dbReference type="NCBI Taxonomy" id="1227364"/>
    <lineage>
        <taxon>Eukaryota</taxon>
        <taxon>Fungi</taxon>
        <taxon>Dikarya</taxon>
        <taxon>Ascomycota</taxon>
        <taxon>Saccharomycotina</taxon>
        <taxon>Pichiomycetes</taxon>
        <taxon>Debaryomycetaceae</taxon>
        <taxon>Candida/Lodderomyces clade</taxon>
        <taxon>Candida</taxon>
    </lineage>
</organism>
<dbReference type="Proteomes" id="UP001152885">
    <property type="component" value="Unassembled WGS sequence"/>
</dbReference>
<dbReference type="GO" id="GO:0003682">
    <property type="term" value="F:chromatin binding"/>
    <property type="evidence" value="ECO:0007669"/>
    <property type="project" value="TreeGrafter"/>
</dbReference>
<dbReference type="GO" id="GO:0007062">
    <property type="term" value="P:sister chromatid cohesion"/>
    <property type="evidence" value="ECO:0007669"/>
    <property type="project" value="TreeGrafter"/>
</dbReference>
<feature type="compositionally biased region" description="Low complexity" evidence="1">
    <location>
        <begin position="959"/>
        <end position="971"/>
    </location>
</feature>
<dbReference type="GO" id="GO:0005634">
    <property type="term" value="C:nucleus"/>
    <property type="evidence" value="ECO:0007669"/>
    <property type="project" value="TreeGrafter"/>
</dbReference>
<dbReference type="PROSITE" id="PS51425">
    <property type="entry name" value="SCD"/>
    <property type="match status" value="1"/>
</dbReference>